<dbReference type="EMBL" id="MH370375">
    <property type="protein sequence ID" value="AXC43125.1"/>
    <property type="molecule type" value="Genomic_DNA"/>
</dbReference>
<dbReference type="KEGG" id="vg:54996985"/>
<sequence>MKSVVIIGVNTRGIRTTKTVKTAKISDVTSNPSKFDFAKVSAVMTEKSFNQTLEAK</sequence>
<name>A0A2Z5HSL6_9CAUD</name>
<keyword evidence="2" id="KW-1185">Reference proteome</keyword>
<reference evidence="2" key="1">
    <citation type="submission" date="2018-05" db="EMBL/GenBank/DDBJ databases">
        <title>Host range determinants of Salmonella infecting bacteriophages.</title>
        <authorList>
            <person name="Gencay Y.E."/>
        </authorList>
    </citation>
    <scope>NUCLEOTIDE SEQUENCE [LARGE SCALE GENOMIC DNA]</scope>
</reference>
<organism evidence="1 2">
    <name type="scientific">Salmonella phage S124</name>
    <dbReference type="NCBI Taxonomy" id="2231351"/>
    <lineage>
        <taxon>Viruses</taxon>
        <taxon>Duplodnaviria</taxon>
        <taxon>Heunggongvirae</taxon>
        <taxon>Uroviricota</taxon>
        <taxon>Caudoviricetes</taxon>
        <taxon>Demerecviridae</taxon>
        <taxon>Markadamsvirinae</taxon>
        <taxon>Epseptimavirus</taxon>
        <taxon>Epseptimavirus S124</taxon>
    </lineage>
</organism>
<evidence type="ECO:0000313" key="1">
    <source>
        <dbReference type="EMBL" id="AXC43125.1"/>
    </source>
</evidence>
<evidence type="ECO:0000313" key="2">
    <source>
        <dbReference type="Proteomes" id="UP000252267"/>
    </source>
</evidence>
<proteinExistence type="predicted"/>
<protein>
    <submittedName>
        <fullName evidence="1">Uncharacterized protein</fullName>
    </submittedName>
</protein>
<accession>A0A2Z5HSL6</accession>
<dbReference type="Pfam" id="PF24592">
    <property type="entry name" value="DUF7616"/>
    <property type="match status" value="1"/>
</dbReference>
<dbReference type="InterPro" id="IPR056035">
    <property type="entry name" value="DUF7616"/>
</dbReference>
<dbReference type="RefSeq" id="YP_009806130.1">
    <property type="nucleotide sequence ID" value="NC_048013.1"/>
</dbReference>
<dbReference type="GeneID" id="54996985"/>
<dbReference type="Proteomes" id="UP000252267">
    <property type="component" value="Segment"/>
</dbReference>